<dbReference type="GO" id="GO:0016706">
    <property type="term" value="F:2-oxoglutarate-dependent dioxygenase activity"/>
    <property type="evidence" value="ECO:0007669"/>
    <property type="project" value="UniProtKB-ARBA"/>
</dbReference>
<dbReference type="GO" id="GO:0005506">
    <property type="term" value="F:iron ion binding"/>
    <property type="evidence" value="ECO:0007669"/>
    <property type="project" value="UniProtKB-ARBA"/>
</dbReference>
<evidence type="ECO:0000313" key="3">
    <source>
        <dbReference type="Proteomes" id="UP000627446"/>
    </source>
</evidence>
<dbReference type="Gene3D" id="2.60.120.620">
    <property type="entry name" value="q2cbj1_9rhob like domain"/>
    <property type="match status" value="1"/>
</dbReference>
<dbReference type="PANTHER" id="PTHR20883">
    <property type="entry name" value="PHYTANOYL-COA DIOXYGENASE DOMAIN CONTAINING 1"/>
    <property type="match status" value="1"/>
</dbReference>
<dbReference type="RefSeq" id="WP_186915191.1">
    <property type="nucleotide sequence ID" value="NZ_JACOFZ010000001.1"/>
</dbReference>
<accession>A0A923HUF2</accession>
<comment type="caution">
    <text evidence="2">The sequence shown here is derived from an EMBL/GenBank/DDBJ whole genome shotgun (WGS) entry which is preliminary data.</text>
</comment>
<proteinExistence type="predicted"/>
<reference evidence="2" key="1">
    <citation type="submission" date="2020-08" db="EMBL/GenBank/DDBJ databases">
        <title>Novel species isolated from subtropical streams in China.</title>
        <authorList>
            <person name="Lu H."/>
        </authorList>
    </citation>
    <scope>NUCLEOTIDE SEQUENCE</scope>
    <source>
        <strain evidence="2">LX22W</strain>
    </source>
</reference>
<gene>
    <name evidence="2" type="ORF">H8K36_02775</name>
</gene>
<keyword evidence="2" id="KW-0223">Dioxygenase</keyword>
<dbReference type="Proteomes" id="UP000627446">
    <property type="component" value="Unassembled WGS sequence"/>
</dbReference>
<keyword evidence="2" id="KW-0560">Oxidoreductase</keyword>
<sequence>MKKRGAVVKQYCRDGYYVANGLLPKADVLRVRDSLIKNFVEQLKLSHSSEDFSDGLLFELMQRLFHKNLSQYKKTVSALWRKLDVYQLMHHEKIIQFLRDQFVWSDIFVPGGQIVLIMSHELRIQDGYFGISAHQDFPSVQGSLDGVVVWLPLVKVDSSNFPLEVIPGSHMQGLIPTISDEKAQWQLDPKHYREDQFVKLEAEPGDVVFMSLFTVHRSAIDGEKNRLRVALSTRFDNGDESSFVDRIYPSAYNRSVTRAPIRTDFPVPDQVRRVFKISEGK</sequence>
<dbReference type="PANTHER" id="PTHR20883:SF48">
    <property type="entry name" value="ECTOINE DIOXYGENASE"/>
    <property type="match status" value="1"/>
</dbReference>
<dbReference type="AlphaFoldDB" id="A0A923HUF2"/>
<dbReference type="Pfam" id="PF05721">
    <property type="entry name" value="PhyH"/>
    <property type="match status" value="1"/>
</dbReference>
<dbReference type="EMBL" id="JACOFZ010000001">
    <property type="protein sequence ID" value="MBC3880286.1"/>
    <property type="molecule type" value="Genomic_DNA"/>
</dbReference>
<keyword evidence="3" id="KW-1185">Reference proteome</keyword>
<evidence type="ECO:0000256" key="1">
    <source>
        <dbReference type="ARBA" id="ARBA00001954"/>
    </source>
</evidence>
<protein>
    <submittedName>
        <fullName evidence="2">Phytanoyl-CoA dioxygenase family protein</fullName>
    </submittedName>
</protein>
<organism evidence="2 3">
    <name type="scientific">Undibacterium nitidum</name>
    <dbReference type="NCBI Taxonomy" id="2762298"/>
    <lineage>
        <taxon>Bacteria</taxon>
        <taxon>Pseudomonadati</taxon>
        <taxon>Pseudomonadota</taxon>
        <taxon>Betaproteobacteria</taxon>
        <taxon>Burkholderiales</taxon>
        <taxon>Oxalobacteraceae</taxon>
        <taxon>Undibacterium</taxon>
    </lineage>
</organism>
<dbReference type="InterPro" id="IPR008775">
    <property type="entry name" value="Phytyl_CoA_dOase-like"/>
</dbReference>
<comment type="cofactor">
    <cofactor evidence="1">
        <name>Fe(2+)</name>
        <dbReference type="ChEBI" id="CHEBI:29033"/>
    </cofactor>
</comment>
<dbReference type="SUPFAM" id="SSF51197">
    <property type="entry name" value="Clavaminate synthase-like"/>
    <property type="match status" value="1"/>
</dbReference>
<name>A0A923HUF2_9BURK</name>
<evidence type="ECO:0000313" key="2">
    <source>
        <dbReference type="EMBL" id="MBC3880286.1"/>
    </source>
</evidence>